<dbReference type="PROSITE" id="PS50112">
    <property type="entry name" value="PAS"/>
    <property type="match status" value="1"/>
</dbReference>
<organism evidence="12">
    <name type="scientific">Treponema denticola H-22</name>
    <dbReference type="NCBI Taxonomy" id="999432"/>
    <lineage>
        <taxon>Bacteria</taxon>
        <taxon>Pseudomonadati</taxon>
        <taxon>Spirochaetota</taxon>
        <taxon>Spirochaetia</taxon>
        <taxon>Spirochaetales</taxon>
        <taxon>Treponemataceae</taxon>
        <taxon>Treponema</taxon>
    </lineage>
</organism>
<dbReference type="InterPro" id="IPR035965">
    <property type="entry name" value="PAS-like_dom_sf"/>
</dbReference>
<dbReference type="Pfam" id="PF02518">
    <property type="entry name" value="HATPase_c"/>
    <property type="match status" value="1"/>
</dbReference>
<dbReference type="GO" id="GO:0000155">
    <property type="term" value="F:phosphorelay sensor kinase activity"/>
    <property type="evidence" value="ECO:0007669"/>
    <property type="project" value="InterPro"/>
</dbReference>
<dbReference type="SMART" id="SM00388">
    <property type="entry name" value="HisKA"/>
    <property type="match status" value="1"/>
</dbReference>
<reference evidence="12" key="1">
    <citation type="submission" date="2012-01" db="EMBL/GenBank/DDBJ databases">
        <title>The Genome Sequence of Treponema denticola H-22.</title>
        <authorList>
            <consortium name="The Broad Institute Genome Sequencing Platform"/>
            <person name="Earl A."/>
            <person name="Ward D."/>
            <person name="Feldgarden M."/>
            <person name="Gevers D."/>
            <person name="Blanton J.M."/>
            <person name="Fenno C.J."/>
            <person name="Baranova O.V."/>
            <person name="Mathney J."/>
            <person name="Dewhirst F.E."/>
            <person name="Izard J."/>
            <person name="Young S.K."/>
            <person name="Zeng Q."/>
            <person name="Gargeya S."/>
            <person name="Fitzgerald M."/>
            <person name="Haas B."/>
            <person name="Abouelleil A."/>
            <person name="Alvarado L."/>
            <person name="Arachchi H.M."/>
            <person name="Berlin A."/>
            <person name="Chapman S.B."/>
            <person name="Gearin G."/>
            <person name="Goldberg J."/>
            <person name="Griggs A."/>
            <person name="Gujja S."/>
            <person name="Hansen M."/>
            <person name="Heiman D."/>
            <person name="Howarth C."/>
            <person name="Larimer J."/>
            <person name="Lui A."/>
            <person name="MacDonald P.J.P."/>
            <person name="McCowen C."/>
            <person name="Montmayeur A."/>
            <person name="Murphy C."/>
            <person name="Neiman D."/>
            <person name="Pearson M."/>
            <person name="Priest M."/>
            <person name="Roberts A."/>
            <person name="Saif S."/>
            <person name="Shea T."/>
            <person name="Sisk P."/>
            <person name="Stolte C."/>
            <person name="Sykes S."/>
            <person name="Wortman J."/>
            <person name="Nusbaum C."/>
            <person name="Birren B."/>
        </authorList>
    </citation>
    <scope>NUCLEOTIDE SEQUENCE [LARGE SCALE GENOMIC DNA]</scope>
    <source>
        <strain evidence="12">H-22</strain>
    </source>
</reference>
<dbReference type="Gene3D" id="3.30.450.20">
    <property type="entry name" value="PAS domain"/>
    <property type="match status" value="1"/>
</dbReference>
<keyword evidence="4" id="KW-0808">Transferase</keyword>
<dbReference type="GO" id="GO:0005524">
    <property type="term" value="F:ATP binding"/>
    <property type="evidence" value="ECO:0007669"/>
    <property type="project" value="UniProtKB-KW"/>
</dbReference>
<evidence type="ECO:0000256" key="1">
    <source>
        <dbReference type="ARBA" id="ARBA00000085"/>
    </source>
</evidence>
<dbReference type="InterPro" id="IPR003594">
    <property type="entry name" value="HATPase_dom"/>
</dbReference>
<dbReference type="PROSITE" id="PS50113">
    <property type="entry name" value="PAC"/>
    <property type="match status" value="1"/>
</dbReference>
<dbReference type="SUPFAM" id="SSF47384">
    <property type="entry name" value="Homodimeric domain of signal transducing histidine kinase"/>
    <property type="match status" value="1"/>
</dbReference>
<dbReference type="InterPro" id="IPR013656">
    <property type="entry name" value="PAS_4"/>
</dbReference>
<keyword evidence="8" id="KW-0902">Two-component regulatory system</keyword>
<dbReference type="PANTHER" id="PTHR43065">
    <property type="entry name" value="SENSOR HISTIDINE KINASE"/>
    <property type="match status" value="1"/>
</dbReference>
<keyword evidence="5" id="KW-0547">Nucleotide-binding</keyword>
<dbReference type="Proteomes" id="UP000011705">
    <property type="component" value="Chromosome"/>
</dbReference>
<dbReference type="InterPro" id="IPR003661">
    <property type="entry name" value="HisK_dim/P_dom"/>
</dbReference>
<feature type="domain" description="Histidine kinase" evidence="9">
    <location>
        <begin position="182"/>
        <end position="394"/>
    </location>
</feature>
<evidence type="ECO:0000256" key="8">
    <source>
        <dbReference type="ARBA" id="ARBA00023012"/>
    </source>
</evidence>
<dbReference type="Gene3D" id="1.10.287.130">
    <property type="match status" value="1"/>
</dbReference>
<dbReference type="InterPro" id="IPR036097">
    <property type="entry name" value="HisK_dim/P_sf"/>
</dbReference>
<dbReference type="AlphaFoldDB" id="A0A0E2E6L5"/>
<dbReference type="CDD" id="cd00130">
    <property type="entry name" value="PAS"/>
    <property type="match status" value="1"/>
</dbReference>
<evidence type="ECO:0000256" key="5">
    <source>
        <dbReference type="ARBA" id="ARBA00022741"/>
    </source>
</evidence>
<sequence length="415" mass="46391">MREFMRRGIQKSPNMNEAQLRTFVKLLANEYSLLDSVMDSLNDGVIVADSENKIIKSNRAAERILGTSFRGTSLRSSSLGGSALGEGHEKNVWEHIKIQDIADFVSSVIQNESGQTSKEFNLKADKPEGKNKYIEVSVLPLVTEKKIQGTIIMIADITEKRIEEIKNRRLENLASLTNVAAAVAHEIKNPLAAISIHLQLLKKNFTACNLSINQKAQKHIGVIEEEIERLNKIVVDFLFAVRPLKFEFVPVDINALLKNLYDTFFDEFNDSGIAISLSFSKELPKIQGDERFLRQAFMNVLTNAKSAMPNGGFLDISTKAVNDFIIVTISDSGQGILPEDMHKIFEPYFTTKHDGTGLGLTMTYKVIKEHGGDINVYSDYGMGTSFKFSLPIERKGAMLLLSDKTFDFDSVKDIK</sequence>
<evidence type="ECO:0000256" key="4">
    <source>
        <dbReference type="ARBA" id="ARBA00022679"/>
    </source>
</evidence>
<evidence type="ECO:0000259" key="11">
    <source>
        <dbReference type="PROSITE" id="PS50113"/>
    </source>
</evidence>
<evidence type="ECO:0000256" key="6">
    <source>
        <dbReference type="ARBA" id="ARBA00022777"/>
    </source>
</evidence>
<dbReference type="PRINTS" id="PR00344">
    <property type="entry name" value="BCTRLSENSOR"/>
</dbReference>
<dbReference type="CDD" id="cd00082">
    <property type="entry name" value="HisKA"/>
    <property type="match status" value="1"/>
</dbReference>
<dbReference type="PANTHER" id="PTHR43065:SF10">
    <property type="entry name" value="PEROXIDE STRESS-ACTIVATED HISTIDINE KINASE MAK3"/>
    <property type="match status" value="1"/>
</dbReference>
<dbReference type="HOGENOM" id="CLU_000445_114_39_12"/>
<dbReference type="PROSITE" id="PS50109">
    <property type="entry name" value="HIS_KIN"/>
    <property type="match status" value="1"/>
</dbReference>
<dbReference type="EC" id="2.7.13.3" evidence="2"/>
<dbReference type="Gene3D" id="3.30.565.10">
    <property type="entry name" value="Histidine kinase-like ATPase, C-terminal domain"/>
    <property type="match status" value="1"/>
</dbReference>
<dbReference type="SMART" id="SM00387">
    <property type="entry name" value="HATPase_c"/>
    <property type="match status" value="1"/>
</dbReference>
<dbReference type="InterPro" id="IPR000700">
    <property type="entry name" value="PAS-assoc_C"/>
</dbReference>
<dbReference type="InterPro" id="IPR036890">
    <property type="entry name" value="HATPase_C_sf"/>
</dbReference>
<feature type="domain" description="PAC" evidence="11">
    <location>
        <begin position="116"/>
        <end position="169"/>
    </location>
</feature>
<dbReference type="PATRIC" id="fig|999432.5.peg.719"/>
<evidence type="ECO:0000256" key="3">
    <source>
        <dbReference type="ARBA" id="ARBA00022553"/>
    </source>
</evidence>
<comment type="caution">
    <text evidence="12">The sequence shown here is derived from an EMBL/GenBank/DDBJ whole genome shotgun (WGS) entry which is preliminary data.</text>
</comment>
<evidence type="ECO:0000256" key="7">
    <source>
        <dbReference type="ARBA" id="ARBA00022840"/>
    </source>
</evidence>
<feature type="domain" description="PAS" evidence="10">
    <location>
        <begin position="30"/>
        <end position="66"/>
    </location>
</feature>
<keyword evidence="6" id="KW-0418">Kinase</keyword>
<dbReference type="EMBL" id="AGDV01000006">
    <property type="protein sequence ID" value="EMB34925.1"/>
    <property type="molecule type" value="Genomic_DNA"/>
</dbReference>
<evidence type="ECO:0000256" key="2">
    <source>
        <dbReference type="ARBA" id="ARBA00012438"/>
    </source>
</evidence>
<evidence type="ECO:0000259" key="9">
    <source>
        <dbReference type="PROSITE" id="PS50109"/>
    </source>
</evidence>
<dbReference type="InterPro" id="IPR005467">
    <property type="entry name" value="His_kinase_dom"/>
</dbReference>
<gene>
    <name evidence="12" type="ORF">HMPREF9726_00691</name>
</gene>
<dbReference type="RefSeq" id="WP_002683440.1">
    <property type="nucleotide sequence ID" value="NZ_CM001795.1"/>
</dbReference>
<dbReference type="InterPro" id="IPR000014">
    <property type="entry name" value="PAS"/>
</dbReference>
<evidence type="ECO:0000259" key="10">
    <source>
        <dbReference type="PROSITE" id="PS50112"/>
    </source>
</evidence>
<keyword evidence="3" id="KW-0597">Phosphoprotein</keyword>
<accession>A0A0E2E6L5</accession>
<protein>
    <recommendedName>
        <fullName evidence="2">histidine kinase</fullName>
        <ecNumber evidence="2">2.7.13.3</ecNumber>
    </recommendedName>
</protein>
<name>A0A0E2E6L5_TREDN</name>
<comment type="catalytic activity">
    <reaction evidence="1">
        <text>ATP + protein L-histidine = ADP + protein N-phospho-L-histidine.</text>
        <dbReference type="EC" id="2.7.13.3"/>
    </reaction>
</comment>
<dbReference type="Pfam" id="PF00512">
    <property type="entry name" value="HisKA"/>
    <property type="match status" value="1"/>
</dbReference>
<dbReference type="SUPFAM" id="SSF55785">
    <property type="entry name" value="PYP-like sensor domain (PAS domain)"/>
    <property type="match status" value="1"/>
</dbReference>
<keyword evidence="7" id="KW-0067">ATP-binding</keyword>
<evidence type="ECO:0000313" key="12">
    <source>
        <dbReference type="EMBL" id="EMB34925.1"/>
    </source>
</evidence>
<dbReference type="Pfam" id="PF08448">
    <property type="entry name" value="PAS_4"/>
    <property type="match status" value="1"/>
</dbReference>
<proteinExistence type="predicted"/>
<dbReference type="InterPro" id="IPR004358">
    <property type="entry name" value="Sig_transdc_His_kin-like_C"/>
</dbReference>
<dbReference type="SUPFAM" id="SSF55874">
    <property type="entry name" value="ATPase domain of HSP90 chaperone/DNA topoisomerase II/histidine kinase"/>
    <property type="match status" value="1"/>
</dbReference>